<name>A0ABU0CWN0_9BACI</name>
<comment type="subunit">
    <text evidence="9">Homodimer, forms a heterotetramer with a Cas1 homodimer.</text>
</comment>
<evidence type="ECO:0000256" key="1">
    <source>
        <dbReference type="ARBA" id="ARBA00001946"/>
    </source>
</evidence>
<dbReference type="EC" id="3.1.-.-" evidence="9"/>
<reference evidence="10 11" key="1">
    <citation type="submission" date="2023-07" db="EMBL/GenBank/DDBJ databases">
        <title>Genomic Encyclopedia of Type Strains, Phase IV (KMG-IV): sequencing the most valuable type-strain genomes for metagenomic binning, comparative biology and taxonomic classification.</title>
        <authorList>
            <person name="Goeker M."/>
        </authorList>
    </citation>
    <scope>NUCLEOTIDE SEQUENCE [LARGE SCALE GENOMIC DNA]</scope>
    <source>
        <strain evidence="10 11">DSM 17740</strain>
    </source>
</reference>
<feature type="binding site" evidence="9">
    <location>
        <position position="27"/>
    </location>
    <ligand>
        <name>Mg(2+)</name>
        <dbReference type="ChEBI" id="CHEBI:18420"/>
        <note>catalytic</note>
    </ligand>
</feature>
<dbReference type="InterPro" id="IPR019199">
    <property type="entry name" value="Virulence_VapD/CRISPR_Cas2"/>
</dbReference>
<comment type="caution">
    <text evidence="10">The sequence shown here is derived from an EMBL/GenBank/DDBJ whole genome shotgun (WGS) entry which is preliminary data.</text>
</comment>
<protein>
    <recommendedName>
        <fullName evidence="9">CRISPR-associated endoribonuclease Cas2</fullName>
        <ecNumber evidence="9">3.1.-.-</ecNumber>
    </recommendedName>
</protein>
<keyword evidence="5 9" id="KW-0255">Endonuclease</keyword>
<dbReference type="PANTHER" id="PTHR34405:SF1">
    <property type="entry name" value="CRISPR-ASSOCIATED ENDORIBONUCLEASE CAS2"/>
    <property type="match status" value="1"/>
</dbReference>
<organism evidence="10 11">
    <name type="scientific">Caldalkalibacillus uzonensis</name>
    <dbReference type="NCBI Taxonomy" id="353224"/>
    <lineage>
        <taxon>Bacteria</taxon>
        <taxon>Bacillati</taxon>
        <taxon>Bacillota</taxon>
        <taxon>Bacilli</taxon>
        <taxon>Bacillales</taxon>
        <taxon>Bacillaceae</taxon>
        <taxon>Caldalkalibacillus</taxon>
    </lineage>
</organism>
<keyword evidence="4 9" id="KW-0479">Metal-binding</keyword>
<keyword evidence="8 9" id="KW-0051">Antiviral defense</keyword>
<evidence type="ECO:0000313" key="11">
    <source>
        <dbReference type="Proteomes" id="UP001232445"/>
    </source>
</evidence>
<evidence type="ECO:0000256" key="8">
    <source>
        <dbReference type="ARBA" id="ARBA00023118"/>
    </source>
</evidence>
<dbReference type="HAMAP" id="MF_01471">
    <property type="entry name" value="Cas2"/>
    <property type="match status" value="1"/>
</dbReference>
<dbReference type="Gene3D" id="3.30.70.240">
    <property type="match status" value="1"/>
</dbReference>
<dbReference type="InterPro" id="IPR021127">
    <property type="entry name" value="CRISPR_associated_Cas2"/>
</dbReference>
<comment type="function">
    <text evidence="9">CRISPR (clustered regularly interspaced short palindromic repeat), is an adaptive immune system that provides protection against mobile genetic elements (viruses, transposable elements and conjugative plasmids). CRISPR clusters contain sequences complementary to antecedent mobile elements and target invading nucleic acids. CRISPR clusters are transcribed and processed into CRISPR RNA (crRNA). Functions as a ssRNA-specific endoribonuclease. Involved in the integration of spacer DNA into the CRISPR cassette.</text>
</comment>
<dbReference type="PANTHER" id="PTHR34405">
    <property type="entry name" value="CRISPR-ASSOCIATED ENDORIBONUCLEASE CAS2"/>
    <property type="match status" value="1"/>
</dbReference>
<dbReference type="EMBL" id="JAUSUQ010000019">
    <property type="protein sequence ID" value="MDQ0340790.1"/>
    <property type="molecule type" value="Genomic_DNA"/>
</dbReference>
<comment type="similarity">
    <text evidence="2 9">Belongs to the CRISPR-associated endoribonuclease Cas2 protein family.</text>
</comment>
<evidence type="ECO:0000256" key="6">
    <source>
        <dbReference type="ARBA" id="ARBA00022801"/>
    </source>
</evidence>
<evidence type="ECO:0000256" key="9">
    <source>
        <dbReference type="HAMAP-Rule" id="MF_01471"/>
    </source>
</evidence>
<dbReference type="Proteomes" id="UP001232445">
    <property type="component" value="Unassembled WGS sequence"/>
</dbReference>
<evidence type="ECO:0000313" key="10">
    <source>
        <dbReference type="EMBL" id="MDQ0340790.1"/>
    </source>
</evidence>
<accession>A0ABU0CWN0</accession>
<evidence type="ECO:0000256" key="7">
    <source>
        <dbReference type="ARBA" id="ARBA00022842"/>
    </source>
</evidence>
<keyword evidence="11" id="KW-1185">Reference proteome</keyword>
<gene>
    <name evidence="9" type="primary">cas2</name>
    <name evidence="10" type="ORF">J2S00_003630</name>
</gene>
<keyword evidence="3 9" id="KW-0540">Nuclease</keyword>
<dbReference type="CDD" id="cd09725">
    <property type="entry name" value="Cas2_I_II_III"/>
    <property type="match status" value="1"/>
</dbReference>
<keyword evidence="6 9" id="KW-0378">Hydrolase</keyword>
<sequence>MSLIRRYGKVDRGRDGVVAVFVIVVYDFNEKRVAKALKICRKYLHWVQNSVFEGEISQANYVKLKTELSRLIDPEEDSVVFYIFRTKRYSKREEMGLKKGGDENIL</sequence>
<keyword evidence="7 9" id="KW-0460">Magnesium</keyword>
<dbReference type="SUPFAM" id="SSF143430">
    <property type="entry name" value="TTP0101/SSO1404-like"/>
    <property type="match status" value="1"/>
</dbReference>
<dbReference type="Pfam" id="PF09827">
    <property type="entry name" value="CRISPR_Cas2"/>
    <property type="match status" value="1"/>
</dbReference>
<dbReference type="NCBIfam" id="TIGR01573">
    <property type="entry name" value="cas2"/>
    <property type="match status" value="1"/>
</dbReference>
<evidence type="ECO:0000256" key="5">
    <source>
        <dbReference type="ARBA" id="ARBA00022759"/>
    </source>
</evidence>
<proteinExistence type="inferred from homology"/>
<evidence type="ECO:0000256" key="2">
    <source>
        <dbReference type="ARBA" id="ARBA00009959"/>
    </source>
</evidence>
<evidence type="ECO:0000256" key="3">
    <source>
        <dbReference type="ARBA" id="ARBA00022722"/>
    </source>
</evidence>
<comment type="cofactor">
    <cofactor evidence="1 9">
        <name>Mg(2+)</name>
        <dbReference type="ChEBI" id="CHEBI:18420"/>
    </cofactor>
</comment>
<evidence type="ECO:0000256" key="4">
    <source>
        <dbReference type="ARBA" id="ARBA00022723"/>
    </source>
</evidence>